<dbReference type="InterPro" id="IPR029063">
    <property type="entry name" value="SAM-dependent_MTases_sf"/>
</dbReference>
<dbReference type="InterPro" id="IPR051052">
    <property type="entry name" value="Diverse_substrate_MTase"/>
</dbReference>
<evidence type="ECO:0000256" key="2">
    <source>
        <dbReference type="ARBA" id="ARBA00022603"/>
    </source>
</evidence>
<keyword evidence="6" id="KW-1185">Reference proteome</keyword>
<evidence type="ECO:0000256" key="1">
    <source>
        <dbReference type="ARBA" id="ARBA00008361"/>
    </source>
</evidence>
<keyword evidence="3" id="KW-0808">Transferase</keyword>
<reference evidence="5 6" key="1">
    <citation type="submission" date="2021-03" db="EMBL/GenBank/DDBJ databases">
        <title>Genomic Encyclopedia of Type Strains, Phase IV (KMG-IV): sequencing the most valuable type-strain genomes for metagenomic binning, comparative biology and taxonomic classification.</title>
        <authorList>
            <person name="Goeker M."/>
        </authorList>
    </citation>
    <scope>NUCLEOTIDE SEQUENCE [LARGE SCALE GENOMIC DNA]</scope>
    <source>
        <strain evidence="5 6">DSM 26048</strain>
    </source>
</reference>
<dbReference type="Gene3D" id="3.40.50.150">
    <property type="entry name" value="Vaccinia Virus protein VP39"/>
    <property type="match status" value="1"/>
</dbReference>
<dbReference type="Proteomes" id="UP001519287">
    <property type="component" value="Unassembled WGS sequence"/>
</dbReference>
<name>A0ABS4IUN5_9BACL</name>
<dbReference type="CDD" id="cd02440">
    <property type="entry name" value="AdoMet_MTases"/>
    <property type="match status" value="1"/>
</dbReference>
<keyword evidence="2 5" id="KW-0489">Methyltransferase</keyword>
<evidence type="ECO:0000259" key="4">
    <source>
        <dbReference type="Pfam" id="PF08241"/>
    </source>
</evidence>
<evidence type="ECO:0000256" key="3">
    <source>
        <dbReference type="ARBA" id="ARBA00022679"/>
    </source>
</evidence>
<comment type="similarity">
    <text evidence="1">Belongs to the methyltransferase superfamily.</text>
</comment>
<dbReference type="PANTHER" id="PTHR44942:SF4">
    <property type="entry name" value="METHYLTRANSFERASE TYPE 11 DOMAIN-CONTAINING PROTEIN"/>
    <property type="match status" value="1"/>
</dbReference>
<dbReference type="RefSeq" id="WP_209971065.1">
    <property type="nucleotide sequence ID" value="NZ_JAGGLB010000004.1"/>
</dbReference>
<comment type="caution">
    <text evidence="5">The sequence shown here is derived from an EMBL/GenBank/DDBJ whole genome shotgun (WGS) entry which is preliminary data.</text>
</comment>
<evidence type="ECO:0000313" key="5">
    <source>
        <dbReference type="EMBL" id="MBP1990284.1"/>
    </source>
</evidence>
<proteinExistence type="inferred from homology"/>
<dbReference type="PANTHER" id="PTHR44942">
    <property type="entry name" value="METHYLTRANSF_11 DOMAIN-CONTAINING PROTEIN"/>
    <property type="match status" value="1"/>
</dbReference>
<accession>A0ABS4IUN5</accession>
<dbReference type="GO" id="GO:0008168">
    <property type="term" value="F:methyltransferase activity"/>
    <property type="evidence" value="ECO:0007669"/>
    <property type="project" value="UniProtKB-KW"/>
</dbReference>
<gene>
    <name evidence="5" type="ORF">J2Z66_001882</name>
</gene>
<dbReference type="Pfam" id="PF08241">
    <property type="entry name" value="Methyltransf_11"/>
    <property type="match status" value="1"/>
</dbReference>
<evidence type="ECO:0000313" key="6">
    <source>
        <dbReference type="Proteomes" id="UP001519287"/>
    </source>
</evidence>
<organism evidence="5 6">
    <name type="scientific">Paenibacillus eucommiae</name>
    <dbReference type="NCBI Taxonomy" id="1355755"/>
    <lineage>
        <taxon>Bacteria</taxon>
        <taxon>Bacillati</taxon>
        <taxon>Bacillota</taxon>
        <taxon>Bacilli</taxon>
        <taxon>Bacillales</taxon>
        <taxon>Paenibacillaceae</taxon>
        <taxon>Paenibacillus</taxon>
    </lineage>
</organism>
<dbReference type="GO" id="GO:0032259">
    <property type="term" value="P:methylation"/>
    <property type="evidence" value="ECO:0007669"/>
    <property type="project" value="UniProtKB-KW"/>
</dbReference>
<sequence length="252" mass="28910">MGSKERFSDRVDNYVKYRPDYPKEMIDFLYEDLGFSASSTVVDMGSGTGIFSKLLLDRGSRVIAVEPNLEMRSAAEAQLEGHNHFTSVAGTAEGAPLESQSADFVVAAQAFHWFDRGLAKLEFSRILKPYGKVVLIWNNRQADQSAFNQAYENILLKYGKDYTQVRHTNLHEDDFKEFFQNGAYTKKTFAHQQRFDFDGLKGRLLSSSYIPLPGEWNHEAMLEELQTVFNQFNENGIVTFHYDTDIYFGEFK</sequence>
<protein>
    <submittedName>
        <fullName evidence="5">SAM-dependent methyltransferase</fullName>
    </submittedName>
</protein>
<dbReference type="SUPFAM" id="SSF53335">
    <property type="entry name" value="S-adenosyl-L-methionine-dependent methyltransferases"/>
    <property type="match status" value="1"/>
</dbReference>
<dbReference type="EMBL" id="JAGGLB010000004">
    <property type="protein sequence ID" value="MBP1990284.1"/>
    <property type="molecule type" value="Genomic_DNA"/>
</dbReference>
<dbReference type="InterPro" id="IPR013216">
    <property type="entry name" value="Methyltransf_11"/>
</dbReference>
<feature type="domain" description="Methyltransferase type 11" evidence="4">
    <location>
        <begin position="42"/>
        <end position="134"/>
    </location>
</feature>